<protein>
    <recommendedName>
        <fullName evidence="5">CU044_5270 family protein</fullName>
    </recommendedName>
</protein>
<feature type="region of interest" description="Disordered" evidence="1">
    <location>
        <begin position="154"/>
        <end position="268"/>
    </location>
</feature>
<evidence type="ECO:0000256" key="2">
    <source>
        <dbReference type="SAM" id="Phobius"/>
    </source>
</evidence>
<proteinExistence type="predicted"/>
<keyword evidence="4" id="KW-1185">Reference proteome</keyword>
<feature type="region of interest" description="Disordered" evidence="1">
    <location>
        <begin position="376"/>
        <end position="395"/>
    </location>
</feature>
<dbReference type="RefSeq" id="WP_146150328.1">
    <property type="nucleotide sequence ID" value="NZ_BSRZ01000012.1"/>
</dbReference>
<evidence type="ECO:0000256" key="1">
    <source>
        <dbReference type="SAM" id="MobiDB-lite"/>
    </source>
</evidence>
<comment type="caution">
    <text evidence="3">The sequence shown here is derived from an EMBL/GenBank/DDBJ whole genome shotgun (WGS) entry which is preliminary data.</text>
</comment>
<name>A0A9W6UYW7_9ACTN</name>
<evidence type="ECO:0000313" key="4">
    <source>
        <dbReference type="Proteomes" id="UP001165124"/>
    </source>
</evidence>
<feature type="transmembrane region" description="Helical" evidence="2">
    <location>
        <begin position="59"/>
        <end position="81"/>
    </location>
</feature>
<dbReference type="NCBIfam" id="NF038083">
    <property type="entry name" value="CU044_5270_fam"/>
    <property type="match status" value="1"/>
</dbReference>
<gene>
    <name evidence="3" type="ORF">Arub01_43840</name>
</gene>
<evidence type="ECO:0000313" key="3">
    <source>
        <dbReference type="EMBL" id="GLW66140.1"/>
    </source>
</evidence>
<keyword evidence="2" id="KW-0812">Transmembrane</keyword>
<evidence type="ECO:0008006" key="5">
    <source>
        <dbReference type="Google" id="ProtNLM"/>
    </source>
</evidence>
<dbReference type="Proteomes" id="UP001165124">
    <property type="component" value="Unassembled WGS sequence"/>
</dbReference>
<keyword evidence="2" id="KW-1133">Transmembrane helix</keyword>
<dbReference type="InterPro" id="IPR047789">
    <property type="entry name" value="CU044_5270-like"/>
</dbReference>
<reference evidence="3" key="1">
    <citation type="submission" date="2023-02" db="EMBL/GenBank/DDBJ databases">
        <title>Actinomadura rubrobrunea NBRC 14622.</title>
        <authorList>
            <person name="Ichikawa N."/>
            <person name="Sato H."/>
            <person name="Tonouchi N."/>
        </authorList>
    </citation>
    <scope>NUCLEOTIDE SEQUENCE</scope>
    <source>
        <strain evidence="3">NBRC 14622</strain>
    </source>
</reference>
<keyword evidence="2" id="KW-0472">Membrane</keyword>
<organism evidence="3 4">
    <name type="scientific">Actinomadura rubrobrunea</name>
    <dbReference type="NCBI Taxonomy" id="115335"/>
    <lineage>
        <taxon>Bacteria</taxon>
        <taxon>Bacillati</taxon>
        <taxon>Actinomycetota</taxon>
        <taxon>Actinomycetes</taxon>
        <taxon>Streptosporangiales</taxon>
        <taxon>Thermomonosporaceae</taxon>
        <taxon>Actinomadura</taxon>
    </lineage>
</organism>
<feature type="compositionally biased region" description="Basic and acidic residues" evidence="1">
    <location>
        <begin position="202"/>
        <end position="215"/>
    </location>
</feature>
<accession>A0A9W6UYW7</accession>
<dbReference type="EMBL" id="BSRZ01000012">
    <property type="protein sequence ID" value="GLW66140.1"/>
    <property type="molecule type" value="Genomic_DNA"/>
</dbReference>
<sequence length="395" mass="42646">MDDMRDETTLVAALLDEGGPSRQVTAAGRERLLELARTADRPPARKARRWNGWLRGRRPLGLGLGLVAAAAAAAVAVAAVGSGGAAPTRPSGPGPREMVLAAAVQAERQADGRYLVTHVRNCHAEPVKAETGDYIVQPCHEIWQWRARDRADDSAVWTRDLPTRPQTSRDEALWRRAGAPRTFPSSQDPRALPDLYRTAPTKWKESRSDRNENSDRYVLQPSGRALTAEEVQNLPTDPKELEKLLAPRPSEGSPRDRRDSRLPTGPGQKIVEATLAVSELPLPPKVWAAFIRMLADTPGVRAVGRVADPIGRPGVALEAPRTAPGGGGTSMERAIFDPNTGALLATVSTTVRRGADDPAVFRPGTVEGYTVIVESRWTDGRPSRPADADDPRPGS</sequence>
<dbReference type="AlphaFoldDB" id="A0A9W6UYW7"/>